<dbReference type="CDD" id="cd19481">
    <property type="entry name" value="RecA-like_protease"/>
    <property type="match status" value="1"/>
</dbReference>
<reference evidence="4" key="2">
    <citation type="submission" date="2015-01" db="EMBL/GenBank/DDBJ databases">
        <title>Evolutionary Origins and Diversification of the Mycorrhizal Mutualists.</title>
        <authorList>
            <consortium name="DOE Joint Genome Institute"/>
            <consortium name="Mycorrhizal Genomics Consortium"/>
            <person name="Kohler A."/>
            <person name="Kuo A."/>
            <person name="Nagy L.G."/>
            <person name="Floudas D."/>
            <person name="Copeland A."/>
            <person name="Barry K.W."/>
            <person name="Cichocki N."/>
            <person name="Veneault-Fourrey C."/>
            <person name="LaButti K."/>
            <person name="Lindquist E.A."/>
            <person name="Lipzen A."/>
            <person name="Lundell T."/>
            <person name="Morin E."/>
            <person name="Murat C."/>
            <person name="Riley R."/>
            <person name="Ohm R."/>
            <person name="Sun H."/>
            <person name="Tunlid A."/>
            <person name="Henrissat B."/>
            <person name="Grigoriev I.V."/>
            <person name="Hibbett D.S."/>
            <person name="Martin F."/>
        </authorList>
    </citation>
    <scope>NUCLEOTIDE SEQUENCE [LARGE SCALE GENOMIC DNA]</scope>
    <source>
        <strain evidence="4">LaAM-08-1</strain>
    </source>
</reference>
<dbReference type="GO" id="GO:0016887">
    <property type="term" value="F:ATP hydrolysis activity"/>
    <property type="evidence" value="ECO:0007669"/>
    <property type="project" value="InterPro"/>
</dbReference>
<dbReference type="STRING" id="1095629.A0A0C9XTD0"/>
<name>A0A0C9XTD0_9AGAR</name>
<protein>
    <recommendedName>
        <fullName evidence="2">AAA+ ATPase domain-containing protein</fullName>
    </recommendedName>
</protein>
<dbReference type="PANTHER" id="PTHR46411">
    <property type="entry name" value="FAMILY ATPASE, PUTATIVE-RELATED"/>
    <property type="match status" value="1"/>
</dbReference>
<dbReference type="OrthoDB" id="10042665at2759"/>
<feature type="domain" description="AAA+ ATPase" evidence="2">
    <location>
        <begin position="504"/>
        <end position="631"/>
    </location>
</feature>
<dbReference type="Proteomes" id="UP000054477">
    <property type="component" value="Unassembled WGS sequence"/>
</dbReference>
<feature type="compositionally biased region" description="Polar residues" evidence="1">
    <location>
        <begin position="9"/>
        <end position="22"/>
    </location>
</feature>
<feature type="region of interest" description="Disordered" evidence="1">
    <location>
        <begin position="1"/>
        <end position="22"/>
    </location>
</feature>
<dbReference type="Gene3D" id="3.40.50.300">
    <property type="entry name" value="P-loop containing nucleotide triphosphate hydrolases"/>
    <property type="match status" value="1"/>
</dbReference>
<dbReference type="InterPro" id="IPR054289">
    <property type="entry name" value="DUF7025"/>
</dbReference>
<dbReference type="SUPFAM" id="SSF52540">
    <property type="entry name" value="P-loop containing nucleoside triphosphate hydrolases"/>
    <property type="match status" value="1"/>
</dbReference>
<dbReference type="GO" id="GO:0005524">
    <property type="term" value="F:ATP binding"/>
    <property type="evidence" value="ECO:0007669"/>
    <property type="project" value="InterPro"/>
</dbReference>
<gene>
    <name evidence="3" type="ORF">K443DRAFT_680170</name>
</gene>
<sequence length="711" mass="80655">MHRRFSSLVKGSSSKEPGSLYTADNESKVSTIVREEPLPVPSLKVKRVDHYYSRWTKSWKYRNTSSKVVVETIPIMQSGTNDVWKDFSFVIVRKIPKQENFEPTFKLVVKSEYILKACKDVIQSWPGISWNSDPLEMDPEIFVTFHQEFLEYRDSLAKKKQTDEYAHMLSSVNLLTSTIASDYRLTLSTLDRLTAHGEISWDLLYAILIPRSILVARCSITGLPRLLKLTYWSRTTVDGKPMYRLVCESVDLVDRPMSHSVGIGRIATIVHLRPFTGTVKIDSLDAYPIKFHQDEAKLRKTIGERGKKWVGLMGVHHKQFDGIAALKCGDNILKHNVRSRIMVDRATFRRLNANYQFPVPIPPKSDTDEANARFQPPYDPYGQPQYQITPPHSPLPHSPGLPLLPINVNPFAQSLVQNQLKDDTTDVELTDEELILTPTVVYGFSLSDKVWLEFNVEKIQDVDWNEDAFANLVLPADRKNLLQSLVESHHREIGFDDFIKGKGHGLVVNLFGPPGVGKTFSAEATSEHVKRPLYVIGGGDLGTKASELDTALERVFDVATAWKAIVLIDEADVFLERRSLHDLERNAMVAVFLRHVEYYRGILFLTTNRVKAFDEAFLSRIHVALHFQQLSEESKEQVWAAFIAKINASDTITPEQIKELAKRNVNGRQIKNACRTAHSLAVGKGEGVKFEHVVQTLDAMDEFTSEFRGRA</sequence>
<dbReference type="Pfam" id="PF22942">
    <property type="entry name" value="DUF7025"/>
    <property type="match status" value="1"/>
</dbReference>
<dbReference type="InterPro" id="IPR003593">
    <property type="entry name" value="AAA+_ATPase"/>
</dbReference>
<dbReference type="InterPro" id="IPR027417">
    <property type="entry name" value="P-loop_NTPase"/>
</dbReference>
<accession>A0A0C9XTD0</accession>
<dbReference type="HOGENOM" id="CLU_004471_6_3_1"/>
<evidence type="ECO:0000259" key="2">
    <source>
        <dbReference type="SMART" id="SM00382"/>
    </source>
</evidence>
<dbReference type="InterPro" id="IPR003959">
    <property type="entry name" value="ATPase_AAA_core"/>
</dbReference>
<keyword evidence="4" id="KW-1185">Reference proteome</keyword>
<proteinExistence type="predicted"/>
<dbReference type="PANTHER" id="PTHR46411:SF3">
    <property type="entry name" value="AAA+ ATPASE DOMAIN-CONTAINING PROTEIN"/>
    <property type="match status" value="1"/>
</dbReference>
<evidence type="ECO:0000313" key="3">
    <source>
        <dbReference type="EMBL" id="KIJ99182.1"/>
    </source>
</evidence>
<organism evidence="3 4">
    <name type="scientific">Laccaria amethystina LaAM-08-1</name>
    <dbReference type="NCBI Taxonomy" id="1095629"/>
    <lineage>
        <taxon>Eukaryota</taxon>
        <taxon>Fungi</taxon>
        <taxon>Dikarya</taxon>
        <taxon>Basidiomycota</taxon>
        <taxon>Agaricomycotina</taxon>
        <taxon>Agaricomycetes</taxon>
        <taxon>Agaricomycetidae</taxon>
        <taxon>Agaricales</taxon>
        <taxon>Agaricineae</taxon>
        <taxon>Hydnangiaceae</taxon>
        <taxon>Laccaria</taxon>
    </lineage>
</organism>
<dbReference type="AlphaFoldDB" id="A0A0C9XTD0"/>
<dbReference type="EMBL" id="KN838652">
    <property type="protein sequence ID" value="KIJ99182.1"/>
    <property type="molecule type" value="Genomic_DNA"/>
</dbReference>
<dbReference type="Pfam" id="PF00004">
    <property type="entry name" value="AAA"/>
    <property type="match status" value="1"/>
</dbReference>
<dbReference type="SMART" id="SM00382">
    <property type="entry name" value="AAA"/>
    <property type="match status" value="1"/>
</dbReference>
<evidence type="ECO:0000313" key="4">
    <source>
        <dbReference type="Proteomes" id="UP000054477"/>
    </source>
</evidence>
<reference evidence="3 4" key="1">
    <citation type="submission" date="2014-04" db="EMBL/GenBank/DDBJ databases">
        <authorList>
            <consortium name="DOE Joint Genome Institute"/>
            <person name="Kuo A."/>
            <person name="Kohler A."/>
            <person name="Nagy L.G."/>
            <person name="Floudas D."/>
            <person name="Copeland A."/>
            <person name="Barry K.W."/>
            <person name="Cichocki N."/>
            <person name="Veneault-Fourrey C."/>
            <person name="LaButti K."/>
            <person name="Lindquist E.A."/>
            <person name="Lipzen A."/>
            <person name="Lundell T."/>
            <person name="Morin E."/>
            <person name="Murat C."/>
            <person name="Sun H."/>
            <person name="Tunlid A."/>
            <person name="Henrissat B."/>
            <person name="Grigoriev I.V."/>
            <person name="Hibbett D.S."/>
            <person name="Martin F."/>
            <person name="Nordberg H.P."/>
            <person name="Cantor M.N."/>
            <person name="Hua S.X."/>
        </authorList>
    </citation>
    <scope>NUCLEOTIDE SEQUENCE [LARGE SCALE GENOMIC DNA]</scope>
    <source>
        <strain evidence="3 4">LaAM-08-1</strain>
    </source>
</reference>
<evidence type="ECO:0000256" key="1">
    <source>
        <dbReference type="SAM" id="MobiDB-lite"/>
    </source>
</evidence>